<reference evidence="1" key="1">
    <citation type="journal article" date="2014" name="Int. J. Syst. Evol. Microbiol.">
        <title>Complete genome sequence of Corynebacterium casei LMG S-19264T (=DSM 44701T), isolated from a smear-ripened cheese.</title>
        <authorList>
            <consortium name="US DOE Joint Genome Institute (JGI-PGF)"/>
            <person name="Walter F."/>
            <person name="Albersmeier A."/>
            <person name="Kalinowski J."/>
            <person name="Ruckert C."/>
        </authorList>
    </citation>
    <scope>NUCLEOTIDE SEQUENCE</scope>
    <source>
        <strain evidence="1">JCM 4988</strain>
    </source>
</reference>
<dbReference type="Proteomes" id="UP000630936">
    <property type="component" value="Unassembled WGS sequence"/>
</dbReference>
<proteinExistence type="predicted"/>
<comment type="caution">
    <text evidence="1">The sequence shown here is derived from an EMBL/GenBank/DDBJ whole genome shotgun (WGS) entry which is preliminary data.</text>
</comment>
<gene>
    <name evidence="1" type="ORF">GCM10010387_07150</name>
</gene>
<accession>A0A918PND1</accession>
<organism evidence="1 2">
    <name type="scientific">Streptomyces inusitatus</name>
    <dbReference type="NCBI Taxonomy" id="68221"/>
    <lineage>
        <taxon>Bacteria</taxon>
        <taxon>Bacillati</taxon>
        <taxon>Actinomycetota</taxon>
        <taxon>Actinomycetes</taxon>
        <taxon>Kitasatosporales</taxon>
        <taxon>Streptomycetaceae</taxon>
        <taxon>Streptomyces</taxon>
    </lineage>
</organism>
<protein>
    <submittedName>
        <fullName evidence="1">Uncharacterized protein</fullName>
    </submittedName>
</protein>
<sequence length="133" mass="14967">MRCAHWRRVPLNLAREAREKVAAESVDRTVQCQLSAHNDGDHHGFLAELDEYATALWLRWQERTEVDLVVLSDCPVVTPGPDKRGLLSVRRPHHGTFLATRPDSRGGAQIRHFRPPLNESCGNCGTHNDLGEI</sequence>
<name>A0A918PND1_9ACTN</name>
<dbReference type="EMBL" id="BMWG01000001">
    <property type="protein sequence ID" value="GGZ17078.1"/>
    <property type="molecule type" value="Genomic_DNA"/>
</dbReference>
<reference evidence="1" key="2">
    <citation type="submission" date="2020-09" db="EMBL/GenBank/DDBJ databases">
        <authorList>
            <person name="Sun Q."/>
            <person name="Ohkuma M."/>
        </authorList>
    </citation>
    <scope>NUCLEOTIDE SEQUENCE</scope>
    <source>
        <strain evidence="1">JCM 4988</strain>
    </source>
</reference>
<keyword evidence="2" id="KW-1185">Reference proteome</keyword>
<evidence type="ECO:0000313" key="2">
    <source>
        <dbReference type="Proteomes" id="UP000630936"/>
    </source>
</evidence>
<dbReference type="AlphaFoldDB" id="A0A918PND1"/>
<evidence type="ECO:0000313" key="1">
    <source>
        <dbReference type="EMBL" id="GGZ17078.1"/>
    </source>
</evidence>